<reference evidence="2" key="1">
    <citation type="submission" date="2022-11" db="UniProtKB">
        <authorList>
            <consortium name="WormBaseParasite"/>
        </authorList>
    </citation>
    <scope>IDENTIFICATION</scope>
</reference>
<sequence>MNNKPTGSFFGCPTFTSILPLVSGTFCESSPTSSAEIKFMERGANLEDFVPKGRRNKSQKI</sequence>
<keyword evidence="1" id="KW-1185">Reference proteome</keyword>
<organism evidence="1 2">
    <name type="scientific">Romanomermis culicivorax</name>
    <name type="common">Nematode worm</name>
    <dbReference type="NCBI Taxonomy" id="13658"/>
    <lineage>
        <taxon>Eukaryota</taxon>
        <taxon>Metazoa</taxon>
        <taxon>Ecdysozoa</taxon>
        <taxon>Nematoda</taxon>
        <taxon>Enoplea</taxon>
        <taxon>Dorylaimia</taxon>
        <taxon>Mermithida</taxon>
        <taxon>Mermithoidea</taxon>
        <taxon>Mermithidae</taxon>
        <taxon>Romanomermis</taxon>
    </lineage>
</organism>
<dbReference type="WBParaSite" id="nRc.2.0.1.t47025-RA">
    <property type="protein sequence ID" value="nRc.2.0.1.t47025-RA"/>
    <property type="gene ID" value="nRc.2.0.1.g47025"/>
</dbReference>
<protein>
    <submittedName>
        <fullName evidence="2">Uncharacterized protein</fullName>
    </submittedName>
</protein>
<dbReference type="Proteomes" id="UP000887565">
    <property type="component" value="Unplaced"/>
</dbReference>
<dbReference type="AlphaFoldDB" id="A0A915L7D9"/>
<proteinExistence type="predicted"/>
<accession>A0A915L7D9</accession>
<evidence type="ECO:0000313" key="1">
    <source>
        <dbReference type="Proteomes" id="UP000887565"/>
    </source>
</evidence>
<evidence type="ECO:0000313" key="2">
    <source>
        <dbReference type="WBParaSite" id="nRc.2.0.1.t47025-RA"/>
    </source>
</evidence>
<name>A0A915L7D9_ROMCU</name>